<comment type="similarity">
    <text evidence="1 7">Belongs to the AP endonuclease 2 family.</text>
</comment>
<feature type="binding site" evidence="7">
    <location>
        <position position="224"/>
    </location>
    <ligand>
        <name>Zn(2+)</name>
        <dbReference type="ChEBI" id="CHEBI:29105"/>
        <label>3</label>
    </ligand>
</feature>
<evidence type="ECO:0000256" key="3">
    <source>
        <dbReference type="ARBA" id="ARBA00022763"/>
    </source>
</evidence>
<accession>A0A6L7IPF1</accession>
<evidence type="ECO:0000256" key="1">
    <source>
        <dbReference type="ARBA" id="ARBA00005340"/>
    </source>
</evidence>
<dbReference type="EMBL" id="CP063310">
    <property type="protein sequence ID" value="QOS67662.1"/>
    <property type="molecule type" value="Genomic_DNA"/>
</dbReference>
<dbReference type="PROSITE" id="PS51432">
    <property type="entry name" value="AP_NUCLEASE_F2_4"/>
    <property type="match status" value="1"/>
</dbReference>
<dbReference type="Gene3D" id="3.20.20.150">
    <property type="entry name" value="Divalent-metal-dependent TIM barrel enzymes"/>
    <property type="match status" value="1"/>
</dbReference>
<keyword evidence="3 7" id="KW-0227">DNA damage</keyword>
<dbReference type="InterPro" id="IPR013022">
    <property type="entry name" value="Xyl_isomerase-like_TIM-brl"/>
</dbReference>
<keyword evidence="2 7" id="KW-0479">Metal-binding</keyword>
<comment type="caution">
    <text evidence="7">Lacks conserved residue(s) required for the propagation of feature annotation.</text>
</comment>
<dbReference type="InterPro" id="IPR001719">
    <property type="entry name" value="AP_endonuc_2"/>
</dbReference>
<evidence type="ECO:0000256" key="6">
    <source>
        <dbReference type="ARBA" id="ARBA00023204"/>
    </source>
</evidence>
<reference evidence="9 10" key="1">
    <citation type="submission" date="2020-10" db="EMBL/GenBank/DDBJ databases">
        <title>Eggerthella sp. nov., isolated from human feces.</title>
        <authorList>
            <person name="Yajun G."/>
        </authorList>
    </citation>
    <scope>NUCLEOTIDE SEQUENCE [LARGE SCALE GENOMIC DNA]</scope>
    <source>
        <strain evidence="9 10">HF-1101</strain>
    </source>
</reference>
<dbReference type="GO" id="GO:0006284">
    <property type="term" value="P:base-excision repair"/>
    <property type="evidence" value="ECO:0007669"/>
    <property type="project" value="TreeGrafter"/>
</dbReference>
<keyword evidence="5 7" id="KW-0862">Zinc</keyword>
<dbReference type="PROSITE" id="PS00731">
    <property type="entry name" value="AP_NUCLEASE_F2_3"/>
    <property type="match status" value="1"/>
</dbReference>
<feature type="binding site" evidence="7">
    <location>
        <position position="256"/>
    </location>
    <ligand>
        <name>Zn(2+)</name>
        <dbReference type="ChEBI" id="CHEBI:29105"/>
        <label>2</label>
    </ligand>
</feature>
<feature type="binding site" evidence="7">
    <location>
        <position position="211"/>
    </location>
    <ligand>
        <name>Zn(2+)</name>
        <dbReference type="ChEBI" id="CHEBI:29105"/>
        <label>2</label>
    </ligand>
</feature>
<dbReference type="PANTHER" id="PTHR21445:SF0">
    <property type="entry name" value="APURINIC-APYRIMIDINIC ENDONUCLEASE"/>
    <property type="match status" value="1"/>
</dbReference>
<feature type="binding site" evidence="7">
    <location>
        <position position="142"/>
    </location>
    <ligand>
        <name>Zn(2+)</name>
        <dbReference type="ChEBI" id="CHEBI:29105"/>
        <label>2</label>
    </ligand>
</feature>
<evidence type="ECO:0000313" key="10">
    <source>
        <dbReference type="Proteomes" id="UP000478463"/>
    </source>
</evidence>
<dbReference type="GO" id="GO:0008081">
    <property type="term" value="F:phosphoric diester hydrolase activity"/>
    <property type="evidence" value="ECO:0007669"/>
    <property type="project" value="TreeGrafter"/>
</dbReference>
<evidence type="ECO:0000256" key="4">
    <source>
        <dbReference type="ARBA" id="ARBA00022801"/>
    </source>
</evidence>
<dbReference type="GO" id="GO:0003677">
    <property type="term" value="F:DNA binding"/>
    <property type="evidence" value="ECO:0007669"/>
    <property type="project" value="InterPro"/>
</dbReference>
<dbReference type="KEGG" id="egd:GS424_014280"/>
<name>A0A6L7IPF1_9ACTN</name>
<evidence type="ECO:0000256" key="2">
    <source>
        <dbReference type="ARBA" id="ARBA00022723"/>
    </source>
</evidence>
<dbReference type="InterPro" id="IPR018246">
    <property type="entry name" value="AP_endonuc_F2_Zn_BS"/>
</dbReference>
<dbReference type="CDD" id="cd00019">
    <property type="entry name" value="AP2Ec"/>
    <property type="match status" value="1"/>
</dbReference>
<dbReference type="NCBIfam" id="TIGR00587">
    <property type="entry name" value="nfo"/>
    <property type="match status" value="1"/>
</dbReference>
<dbReference type="GO" id="GO:0008270">
    <property type="term" value="F:zinc ion binding"/>
    <property type="evidence" value="ECO:0007669"/>
    <property type="project" value="UniProtKB-UniRule"/>
</dbReference>
<evidence type="ECO:0000256" key="5">
    <source>
        <dbReference type="ARBA" id="ARBA00022833"/>
    </source>
</evidence>
<dbReference type="EC" id="3.1.21.2" evidence="7"/>
<proteinExistence type="inferred from homology"/>
<feature type="domain" description="Xylose isomerase-like TIM barrel" evidence="8">
    <location>
        <begin position="20"/>
        <end position="266"/>
    </location>
</feature>
<dbReference type="AlphaFoldDB" id="A0A6L7IPF1"/>
<keyword evidence="6 7" id="KW-0234">DNA repair</keyword>
<dbReference type="PANTHER" id="PTHR21445">
    <property type="entry name" value="ENDONUCLEASE IV ENDODEOXYRIBONUCLEASE IV"/>
    <property type="match status" value="1"/>
</dbReference>
<gene>
    <name evidence="7" type="primary">nfo</name>
    <name evidence="9" type="ORF">GS424_014280</name>
</gene>
<feature type="binding site" evidence="7">
    <location>
        <position position="142"/>
    </location>
    <ligand>
        <name>Zn(2+)</name>
        <dbReference type="ChEBI" id="CHEBI:29105"/>
        <label>1</label>
    </ligand>
</feature>
<keyword evidence="7" id="KW-0540">Nuclease</keyword>
<protein>
    <recommendedName>
        <fullName evidence="7">Probable endonuclease 4</fullName>
        <ecNumber evidence="7">3.1.21.2</ecNumber>
    </recommendedName>
    <alternativeName>
        <fullName evidence="7">Endodeoxyribonuclease IV</fullName>
    </alternativeName>
    <alternativeName>
        <fullName evidence="7">Endonuclease IV</fullName>
    </alternativeName>
</protein>
<dbReference type="GO" id="GO:0003906">
    <property type="term" value="F:DNA-(apurinic or apyrimidinic site) endonuclease activity"/>
    <property type="evidence" value="ECO:0007669"/>
    <property type="project" value="TreeGrafter"/>
</dbReference>
<feature type="binding site" evidence="7">
    <location>
        <position position="176"/>
    </location>
    <ligand>
        <name>Zn(2+)</name>
        <dbReference type="ChEBI" id="CHEBI:29105"/>
        <label>2</label>
    </ligand>
</feature>
<comment type="function">
    <text evidence="7">Endonuclease IV plays a role in DNA repair. It cleaves phosphodiester bonds at apurinic or apyrimidinic (AP) sites, generating a 3'-hydroxyl group and a 5'-terminal sugar phosphate.</text>
</comment>
<evidence type="ECO:0000259" key="8">
    <source>
        <dbReference type="Pfam" id="PF01261"/>
    </source>
</evidence>
<sequence length="279" mass="30236">MFTIGCHLSDKDGYLHMAKDAVSIDANTFQFFTRNPRGGAQKALDPKDVAAFRAYAPEHGIDVIMGYAPYTVNPASDKMSEHDFTMMVLAEDLARMEETPHALYTLQPGSALGQPEDVALAQVAAALNDVVTPSQTTRVLLETMSGSGTEVGSTFEQLAAILEEIDLRDHVGVCFDACRVWGAGYDIVDDLDGVVEEFDRVIGLDKLWAIHLNDSVDACGSHKDRHAPIGDGRIGLPALAAMVNHPKLRAVPFYLETPDPTLAKYGATIEKLHQARANA</sequence>
<organism evidence="9 10">
    <name type="scientific">Eggerthella guodeyinii</name>
    <dbReference type="NCBI Taxonomy" id="2690837"/>
    <lineage>
        <taxon>Bacteria</taxon>
        <taxon>Bacillati</taxon>
        <taxon>Actinomycetota</taxon>
        <taxon>Coriobacteriia</taxon>
        <taxon>Eggerthellales</taxon>
        <taxon>Eggerthellaceae</taxon>
        <taxon>Eggerthella</taxon>
    </lineage>
</organism>
<dbReference type="SMART" id="SM00518">
    <property type="entry name" value="AP2Ec"/>
    <property type="match status" value="1"/>
</dbReference>
<dbReference type="InterPro" id="IPR036237">
    <property type="entry name" value="Xyl_isomerase-like_sf"/>
</dbReference>
<dbReference type="SUPFAM" id="SSF51658">
    <property type="entry name" value="Xylose isomerase-like"/>
    <property type="match status" value="1"/>
</dbReference>
<comment type="cofactor">
    <cofactor evidence="7">
        <name>Zn(2+)</name>
        <dbReference type="ChEBI" id="CHEBI:29105"/>
    </cofactor>
    <text evidence="7">Binds 3 Zn(2+) ions.</text>
</comment>
<keyword evidence="7" id="KW-0255">Endonuclease</keyword>
<keyword evidence="4 7" id="KW-0378">Hydrolase</keyword>
<dbReference type="FunFam" id="3.20.20.150:FF:000001">
    <property type="entry name" value="Probable endonuclease 4"/>
    <property type="match status" value="1"/>
</dbReference>
<comment type="catalytic activity">
    <reaction evidence="7">
        <text>Endonucleolytic cleavage to 5'-phosphooligonucleotide end-products.</text>
        <dbReference type="EC" id="3.1.21.2"/>
    </reaction>
</comment>
<dbReference type="Proteomes" id="UP000478463">
    <property type="component" value="Chromosome"/>
</dbReference>
<dbReference type="Pfam" id="PF01261">
    <property type="entry name" value="AP_endonuc_2"/>
    <property type="match status" value="1"/>
</dbReference>
<evidence type="ECO:0000256" key="7">
    <source>
        <dbReference type="HAMAP-Rule" id="MF_00152"/>
    </source>
</evidence>
<dbReference type="GO" id="GO:0008833">
    <property type="term" value="F:deoxyribonuclease IV (phage-T4-induced) activity"/>
    <property type="evidence" value="ECO:0007669"/>
    <property type="project" value="UniProtKB-UniRule"/>
</dbReference>
<dbReference type="HAMAP" id="MF_00152">
    <property type="entry name" value="Nfo"/>
    <property type="match status" value="1"/>
</dbReference>
<dbReference type="RefSeq" id="WP_160941155.1">
    <property type="nucleotide sequence ID" value="NZ_CP063310.1"/>
</dbReference>
<evidence type="ECO:0000313" key="9">
    <source>
        <dbReference type="EMBL" id="QOS67662.1"/>
    </source>
</evidence>
<feature type="binding site" evidence="7">
    <location>
        <position position="226"/>
    </location>
    <ligand>
        <name>Zn(2+)</name>
        <dbReference type="ChEBI" id="CHEBI:29105"/>
        <label>3</label>
    </ligand>
</feature>